<reference evidence="1 2" key="1">
    <citation type="submission" date="2022-04" db="EMBL/GenBank/DDBJ databases">
        <title>Leucobacter sp. isolated from rhizosphere of garlic.</title>
        <authorList>
            <person name="Won M."/>
            <person name="Lee C.-M."/>
            <person name="Woen H.-Y."/>
            <person name="Kwon S.-W."/>
        </authorList>
    </citation>
    <scope>NUCLEOTIDE SEQUENCE [LARGE SCALE GENOMIC DNA]</scope>
    <source>
        <strain evidence="1 2">H21R-40</strain>
    </source>
</reference>
<sequence length="275" mass="30371">MTYAIRTICVLPIDAFASLITKAQPVQPGHLIPIASRTAPFNEESPIFELVDEVLAGHDESHISNGSIPHGGKFSLLVAVERDAPFENHALEQVGMWESEDELVHFAPLPYANDLATLSDLDRAYSAGYLENDPRVILAIPMQGVGQVGPLPDLISNLVWIGIGNLIALVGVGGKELRLTSKARQIAQSFVKRGIYGSETIRFWAATRDEWTSTVAAKKLGVSVSTMEEIFDALGYVKRFEDQTWRLGRPEKYALRYQEWIDAEPSARQLPLADD</sequence>
<accession>A0ABY4FI01</accession>
<organism evidence="1 2">
    <name type="scientific">Leucobacter allii</name>
    <dbReference type="NCBI Taxonomy" id="2932247"/>
    <lineage>
        <taxon>Bacteria</taxon>
        <taxon>Bacillati</taxon>
        <taxon>Actinomycetota</taxon>
        <taxon>Actinomycetes</taxon>
        <taxon>Micrococcales</taxon>
        <taxon>Microbacteriaceae</taxon>
        <taxon>Leucobacter</taxon>
    </lineage>
</organism>
<protein>
    <submittedName>
        <fullName evidence="1">Uncharacterized protein</fullName>
    </submittedName>
</protein>
<dbReference type="RefSeq" id="WP_244726549.1">
    <property type="nucleotide sequence ID" value="NZ_CP095045.1"/>
</dbReference>
<evidence type="ECO:0000313" key="1">
    <source>
        <dbReference type="EMBL" id="UOQ56305.1"/>
    </source>
</evidence>
<dbReference type="EMBL" id="CP095045">
    <property type="protein sequence ID" value="UOQ56305.1"/>
    <property type="molecule type" value="Genomic_DNA"/>
</dbReference>
<gene>
    <name evidence="1" type="ORF">MUN78_11485</name>
</gene>
<evidence type="ECO:0000313" key="2">
    <source>
        <dbReference type="Proteomes" id="UP000831786"/>
    </source>
</evidence>
<proteinExistence type="predicted"/>
<dbReference type="Proteomes" id="UP000831786">
    <property type="component" value="Chromosome"/>
</dbReference>
<keyword evidence="2" id="KW-1185">Reference proteome</keyword>
<name>A0ABY4FI01_9MICO</name>